<feature type="compositionally biased region" description="Polar residues" evidence="11">
    <location>
        <begin position="623"/>
        <end position="640"/>
    </location>
</feature>
<dbReference type="PANTHER" id="PTHR12953:SF0">
    <property type="entry name" value="SUN DOMAIN-CONTAINING OSSIFICATION FACTOR"/>
    <property type="match status" value="1"/>
</dbReference>
<evidence type="ECO:0000256" key="10">
    <source>
        <dbReference type="ARBA" id="ARBA00075366"/>
    </source>
</evidence>
<keyword evidence="3 12" id="KW-0732">Signal</keyword>
<feature type="chain" id="PRO_5043945657" description="SUN-like protein 1" evidence="12">
    <location>
        <begin position="33"/>
        <end position="1190"/>
    </location>
</feature>
<feature type="compositionally biased region" description="Basic and acidic residues" evidence="11">
    <location>
        <begin position="888"/>
        <end position="905"/>
    </location>
</feature>
<feature type="region of interest" description="Disordered" evidence="11">
    <location>
        <begin position="93"/>
        <end position="186"/>
    </location>
</feature>
<feature type="compositionally biased region" description="Polar residues" evidence="11">
    <location>
        <begin position="493"/>
        <end position="505"/>
    </location>
</feature>
<dbReference type="Pfam" id="PF07738">
    <property type="entry name" value="Sad1_UNC"/>
    <property type="match status" value="1"/>
</dbReference>
<dbReference type="GO" id="GO:0005789">
    <property type="term" value="C:endoplasmic reticulum membrane"/>
    <property type="evidence" value="ECO:0007669"/>
    <property type="project" value="UniProtKB-SubCell"/>
</dbReference>
<feature type="compositionally biased region" description="Low complexity" evidence="11">
    <location>
        <begin position="597"/>
        <end position="622"/>
    </location>
</feature>
<evidence type="ECO:0000313" key="14">
    <source>
        <dbReference type="EMBL" id="KAK8123467.1"/>
    </source>
</evidence>
<comment type="caution">
    <text evidence="14">The sequence shown here is derived from an EMBL/GenBank/DDBJ whole genome shotgun (WGS) entry which is preliminary data.</text>
</comment>
<dbReference type="PANTHER" id="PTHR12953">
    <property type="entry name" value="MEMBRANE PROTEIN CH1 RELATED"/>
    <property type="match status" value="1"/>
</dbReference>
<evidence type="ECO:0000256" key="5">
    <source>
        <dbReference type="ARBA" id="ARBA00022989"/>
    </source>
</evidence>
<feature type="signal peptide" evidence="12">
    <location>
        <begin position="1"/>
        <end position="32"/>
    </location>
</feature>
<evidence type="ECO:0000259" key="13">
    <source>
        <dbReference type="PROSITE" id="PS51469"/>
    </source>
</evidence>
<evidence type="ECO:0000256" key="7">
    <source>
        <dbReference type="ARBA" id="ARBA00023180"/>
    </source>
</evidence>
<proteinExistence type="inferred from homology"/>
<feature type="region of interest" description="Disordered" evidence="11">
    <location>
        <begin position="34"/>
        <end position="76"/>
    </location>
</feature>
<dbReference type="InterPro" id="IPR008979">
    <property type="entry name" value="Galactose-bd-like_sf"/>
</dbReference>
<keyword evidence="4" id="KW-0256">Endoplasmic reticulum</keyword>
<dbReference type="EMBL" id="JAQQWP010000003">
    <property type="protein sequence ID" value="KAK8123467.1"/>
    <property type="molecule type" value="Genomic_DNA"/>
</dbReference>
<feature type="compositionally biased region" description="Gly residues" evidence="11">
    <location>
        <begin position="822"/>
        <end position="833"/>
    </location>
</feature>
<keyword evidence="6" id="KW-0472">Membrane</keyword>
<reference evidence="14 15" key="1">
    <citation type="submission" date="2023-01" db="EMBL/GenBank/DDBJ databases">
        <title>Analysis of 21 Apiospora genomes using comparative genomics revels a genus with tremendous synthesis potential of carbohydrate active enzymes and secondary metabolites.</title>
        <authorList>
            <person name="Sorensen T."/>
        </authorList>
    </citation>
    <scope>NUCLEOTIDE SEQUENCE [LARGE SCALE GENOMIC DNA]</scope>
    <source>
        <strain evidence="14 15">CBS 117206</strain>
    </source>
</reference>
<evidence type="ECO:0000256" key="11">
    <source>
        <dbReference type="SAM" id="MobiDB-lite"/>
    </source>
</evidence>
<evidence type="ECO:0000256" key="2">
    <source>
        <dbReference type="ARBA" id="ARBA00022692"/>
    </source>
</evidence>
<accession>A0AAW0R3I9</accession>
<evidence type="ECO:0000256" key="3">
    <source>
        <dbReference type="ARBA" id="ARBA00022729"/>
    </source>
</evidence>
<evidence type="ECO:0000256" key="4">
    <source>
        <dbReference type="ARBA" id="ARBA00022824"/>
    </source>
</evidence>
<keyword evidence="15" id="KW-1185">Reference proteome</keyword>
<evidence type="ECO:0000313" key="15">
    <source>
        <dbReference type="Proteomes" id="UP001392437"/>
    </source>
</evidence>
<comment type="subcellular location">
    <subcellularLocation>
        <location evidence="1">Endoplasmic reticulum membrane</location>
        <topology evidence="1">Single-pass type I membrane protein</topology>
    </subcellularLocation>
</comment>
<feature type="compositionally biased region" description="Basic and acidic residues" evidence="11">
    <location>
        <begin position="157"/>
        <end position="183"/>
    </location>
</feature>
<protein>
    <recommendedName>
        <fullName evidence="10">SUN-like protein 1</fullName>
    </recommendedName>
</protein>
<dbReference type="Gene3D" id="2.60.120.260">
    <property type="entry name" value="Galactose-binding domain-like"/>
    <property type="match status" value="1"/>
</dbReference>
<feature type="region of interest" description="Disordered" evidence="11">
    <location>
        <begin position="412"/>
        <end position="443"/>
    </location>
</feature>
<evidence type="ECO:0000256" key="6">
    <source>
        <dbReference type="ARBA" id="ARBA00023136"/>
    </source>
</evidence>
<feature type="region of interest" description="Disordered" evidence="11">
    <location>
        <begin position="493"/>
        <end position="654"/>
    </location>
</feature>
<keyword evidence="2" id="KW-0812">Transmembrane</keyword>
<dbReference type="InterPro" id="IPR012919">
    <property type="entry name" value="SUN_dom"/>
</dbReference>
<feature type="compositionally biased region" description="Low complexity" evidence="11">
    <location>
        <begin position="110"/>
        <end position="130"/>
    </location>
</feature>
<feature type="compositionally biased region" description="Low complexity" evidence="11">
    <location>
        <begin position="543"/>
        <end position="557"/>
    </location>
</feature>
<gene>
    <name evidence="14" type="ORF">PG999_003385</name>
</gene>
<name>A0AAW0R3I9_9PEZI</name>
<dbReference type="AlphaFoldDB" id="A0AAW0R3I9"/>
<dbReference type="GO" id="GO:0034975">
    <property type="term" value="P:protein folding in endoplasmic reticulum"/>
    <property type="evidence" value="ECO:0007669"/>
    <property type="project" value="TreeGrafter"/>
</dbReference>
<feature type="compositionally biased region" description="Low complexity" evidence="11">
    <location>
        <begin position="1016"/>
        <end position="1029"/>
    </location>
</feature>
<dbReference type="FunFam" id="2.60.120.260:FF:000099">
    <property type="entry name" value="Uncharacterized protein, isoform C"/>
    <property type="match status" value="1"/>
</dbReference>
<evidence type="ECO:0000256" key="12">
    <source>
        <dbReference type="SAM" id="SignalP"/>
    </source>
</evidence>
<dbReference type="Proteomes" id="UP001392437">
    <property type="component" value="Unassembled WGS sequence"/>
</dbReference>
<feature type="compositionally biased region" description="Basic and acidic residues" evidence="11">
    <location>
        <begin position="985"/>
        <end position="1002"/>
    </location>
</feature>
<comment type="similarity">
    <text evidence="8">Belongs to the SLP1 family.</text>
</comment>
<feature type="compositionally biased region" description="Polar residues" evidence="11">
    <location>
        <begin position="921"/>
        <end position="933"/>
    </location>
</feature>
<keyword evidence="7" id="KW-0325">Glycoprotein</keyword>
<feature type="compositionally biased region" description="Low complexity" evidence="11">
    <location>
        <begin position="34"/>
        <end position="59"/>
    </location>
</feature>
<feature type="compositionally biased region" description="Polar residues" evidence="11">
    <location>
        <begin position="518"/>
        <end position="537"/>
    </location>
</feature>
<sequence length="1190" mass="129129">MWRHRDRRSVWPSLLSVWVPLLLLVAGVQVQAQGDSNNTSTSSSSSSSSSIAATTTITTHDAVRSLPPSNTAAQSTCESRTVNYITHTLPQQCLTTTHSPTPVPSPEGVAADPASAQTPTAAAAPSDAATGQPPVVEEEHELDSDGNDLSTGAFIMEGHDVKKAGQEPMEARTRKPHDGRDYPGGDDLGSIGEEGEISLDFDAYSDKISEITSSGKPVSKNQKNNKNEKEQGHSVEKVTYDEGLAHVYRSKDAGKTCKERYSYSSFDAGATVIKTSPGAKNSKAILVENKDSYMLLECATANKFFIVELSEDILVDTVVLANYEFFSSMIRQFRVSVSDRYPIKSDKWKVLGDFQARNSRDIQPFLVQNPQIWARYLRIEILSHYGNEYYCPLSLLRVHGARMLDSWKEADPADFEDEESSKATPEPFQETETLAEEPHEGVVEVEEPVPVEDTKAVTEQSLVLPFWDGSYLARELQLRTTCKVLDSTLNASSTTLGENTTSASLPTAERRHEIMESSKAQAETARPSSQNPTTEPTGSVKMATTKAPAAATSAAAANSTEGPAIPKTSVYPVESTQSSGPPIPPTKHTVPASARPSSVATAAKSKGVAGSSSVKPPSSKASQNSKASTGGSFAASSRNRTATPTGSAPASTPTVQDSFFKQLTKRLQTLESNTTLSLQYIESQSQFLQQALSKLERRQVAKVDLFLDTLNKTVLSELRDLRVQYDQIWQSTVIALETQRDQSEREILAVSSRLGALADEVVFQKRMAIVQSVLLLGCLFLVIFSGRLANGGVELYYPSQFLANGGRPTSRMGSPMYPSTPKGGGTRRFGGGRQQERSPPTGLRHSIEDSDMNNTPPRQQQHKPLPSLPMDGLDEDDRRSNDGSMRQSIEERTPTPEPEARRAMSEPHITQRHLHPIRATTMVNPSSYSSNKSINRHDEQRPPNKRAVSDSAGLEYYQPPTPASLQEEGEEDMGYDSEPNMPRNRRPDRPNRKDAEREGDDRVDGDEDGERDYFCSSHSRSRTNSSSSSHQHHQQRPSSSSSSLAHEETAATAPPATSSSSATSTTTASTLINALPIITSRKQEEDNAGGSERPNDILPPHHLLSSTCSGGSGSMPGHEDLQNGMEPVIEGDYNGITATIPTAGASQRAARPLMSHTGSLRKPLPSLPEDPDPDPDLDPNTNPDMVSSTG</sequence>
<feature type="region of interest" description="Disordered" evidence="11">
    <location>
        <begin position="210"/>
        <end position="233"/>
    </location>
</feature>
<evidence type="ECO:0000256" key="8">
    <source>
        <dbReference type="ARBA" id="ARBA00061226"/>
    </source>
</evidence>
<feature type="compositionally biased region" description="Low complexity" evidence="11">
    <location>
        <begin position="641"/>
        <end position="654"/>
    </location>
</feature>
<dbReference type="PROSITE" id="PS51469">
    <property type="entry name" value="SUN"/>
    <property type="match status" value="1"/>
</dbReference>
<evidence type="ECO:0000256" key="1">
    <source>
        <dbReference type="ARBA" id="ARBA00004115"/>
    </source>
</evidence>
<feature type="compositionally biased region" description="Acidic residues" evidence="11">
    <location>
        <begin position="136"/>
        <end position="146"/>
    </location>
</feature>
<feature type="domain" description="SUN" evidence="13">
    <location>
        <begin position="242"/>
        <end position="403"/>
    </location>
</feature>
<evidence type="ECO:0000256" key="9">
    <source>
        <dbReference type="ARBA" id="ARBA00064635"/>
    </source>
</evidence>
<feature type="region of interest" description="Disordered" evidence="11">
    <location>
        <begin position="807"/>
        <end position="1190"/>
    </location>
</feature>
<dbReference type="InterPro" id="IPR045120">
    <property type="entry name" value="Suco/Slp1-like"/>
</dbReference>
<dbReference type="SUPFAM" id="SSF49785">
    <property type="entry name" value="Galactose-binding domain-like"/>
    <property type="match status" value="1"/>
</dbReference>
<comment type="subunit">
    <text evidence="9">Interacts with EMP65.</text>
</comment>
<keyword evidence="5" id="KW-1133">Transmembrane helix</keyword>
<organism evidence="14 15">
    <name type="scientific">Apiospora kogelbergensis</name>
    <dbReference type="NCBI Taxonomy" id="1337665"/>
    <lineage>
        <taxon>Eukaryota</taxon>
        <taxon>Fungi</taxon>
        <taxon>Dikarya</taxon>
        <taxon>Ascomycota</taxon>
        <taxon>Pezizomycotina</taxon>
        <taxon>Sordariomycetes</taxon>
        <taxon>Xylariomycetidae</taxon>
        <taxon>Amphisphaeriales</taxon>
        <taxon>Apiosporaceae</taxon>
        <taxon>Apiospora</taxon>
    </lineage>
</organism>
<feature type="compositionally biased region" description="Low complexity" evidence="11">
    <location>
        <begin position="1050"/>
        <end position="1070"/>
    </location>
</feature>
<feature type="compositionally biased region" description="Polar residues" evidence="11">
    <location>
        <begin position="67"/>
        <end position="76"/>
    </location>
</feature>